<protein>
    <submittedName>
        <fullName evidence="2">Uncharacterized protein</fullName>
    </submittedName>
</protein>
<proteinExistence type="predicted"/>
<evidence type="ECO:0000313" key="2">
    <source>
        <dbReference type="EMBL" id="TDE01819.1"/>
    </source>
</evidence>
<keyword evidence="1" id="KW-0732">Signal</keyword>
<reference evidence="2 3" key="1">
    <citation type="submission" date="2019-03" db="EMBL/GenBank/DDBJ databases">
        <title>Draft genome sequences of novel Actinobacteria.</title>
        <authorList>
            <person name="Sahin N."/>
            <person name="Ay H."/>
            <person name="Saygin H."/>
        </authorList>
    </citation>
    <scope>NUCLEOTIDE SEQUENCE [LARGE SCALE GENOMIC DNA]</scope>
    <source>
        <strain evidence="2 3">5K138</strain>
    </source>
</reference>
<dbReference type="RefSeq" id="WP_131898822.1">
    <property type="nucleotide sequence ID" value="NZ_SMKZ01000039.1"/>
</dbReference>
<feature type="chain" id="PRO_5020667756" evidence="1">
    <location>
        <begin position="31"/>
        <end position="68"/>
    </location>
</feature>
<organism evidence="2 3">
    <name type="scientific">Jiangella asiatica</name>
    <dbReference type="NCBI Taxonomy" id="2530372"/>
    <lineage>
        <taxon>Bacteria</taxon>
        <taxon>Bacillati</taxon>
        <taxon>Actinomycetota</taxon>
        <taxon>Actinomycetes</taxon>
        <taxon>Jiangellales</taxon>
        <taxon>Jiangellaceae</taxon>
        <taxon>Jiangella</taxon>
    </lineage>
</organism>
<dbReference type="EMBL" id="SMKZ01000039">
    <property type="protein sequence ID" value="TDE01819.1"/>
    <property type="molecule type" value="Genomic_DNA"/>
</dbReference>
<sequence length="68" mass="6841">MKTTSLRRAAALGLATAALLAGGLGCPAQAEPLSVTDTPDGTVSTIELFGFAQIDDCGDTSLRAYPNG</sequence>
<comment type="caution">
    <text evidence="2">The sequence shown here is derived from an EMBL/GenBank/DDBJ whole genome shotgun (WGS) entry which is preliminary data.</text>
</comment>
<accession>A0A4R5CN46</accession>
<dbReference type="PROSITE" id="PS51257">
    <property type="entry name" value="PROKAR_LIPOPROTEIN"/>
    <property type="match status" value="1"/>
</dbReference>
<dbReference type="AlphaFoldDB" id="A0A4R5CN46"/>
<name>A0A4R5CN46_9ACTN</name>
<dbReference type="Proteomes" id="UP000294739">
    <property type="component" value="Unassembled WGS sequence"/>
</dbReference>
<evidence type="ECO:0000256" key="1">
    <source>
        <dbReference type="SAM" id="SignalP"/>
    </source>
</evidence>
<evidence type="ECO:0000313" key="3">
    <source>
        <dbReference type="Proteomes" id="UP000294739"/>
    </source>
</evidence>
<gene>
    <name evidence="2" type="ORF">E1269_22695</name>
</gene>
<feature type="signal peptide" evidence="1">
    <location>
        <begin position="1"/>
        <end position="30"/>
    </location>
</feature>
<keyword evidence="3" id="KW-1185">Reference proteome</keyword>
<dbReference type="InParanoid" id="A0A4R5CN46"/>